<dbReference type="PROSITE" id="PS50111">
    <property type="entry name" value="CHEMOTAXIS_TRANSDUC_2"/>
    <property type="match status" value="1"/>
</dbReference>
<dbReference type="InterPro" id="IPR003660">
    <property type="entry name" value="HAMP_dom"/>
</dbReference>
<feature type="transmembrane region" description="Helical" evidence="4">
    <location>
        <begin position="6"/>
        <end position="25"/>
    </location>
</feature>
<name>A0AAE3SDH6_9BACT</name>
<proteinExistence type="inferred from homology"/>
<feature type="transmembrane region" description="Helical" evidence="4">
    <location>
        <begin position="56"/>
        <end position="76"/>
    </location>
</feature>
<dbReference type="Proteomes" id="UP001209229">
    <property type="component" value="Unassembled WGS sequence"/>
</dbReference>
<dbReference type="GO" id="GO:0005886">
    <property type="term" value="C:plasma membrane"/>
    <property type="evidence" value="ECO:0007669"/>
    <property type="project" value="TreeGrafter"/>
</dbReference>
<organism evidence="7 8">
    <name type="scientific">Plebeiibacterium sediminum</name>
    <dbReference type="NCBI Taxonomy" id="2992112"/>
    <lineage>
        <taxon>Bacteria</taxon>
        <taxon>Pseudomonadati</taxon>
        <taxon>Bacteroidota</taxon>
        <taxon>Bacteroidia</taxon>
        <taxon>Marinilabiliales</taxon>
        <taxon>Marinilabiliaceae</taxon>
        <taxon>Plebeiibacterium</taxon>
    </lineage>
</organism>
<dbReference type="PANTHER" id="PTHR43531">
    <property type="entry name" value="PROTEIN ICFG"/>
    <property type="match status" value="1"/>
</dbReference>
<keyword evidence="3" id="KW-0807">Transducer</keyword>
<feature type="transmembrane region" description="Helical" evidence="4">
    <location>
        <begin position="30"/>
        <end position="50"/>
    </location>
</feature>
<keyword evidence="4" id="KW-1133">Transmembrane helix</keyword>
<dbReference type="SMART" id="SM00304">
    <property type="entry name" value="HAMP"/>
    <property type="match status" value="1"/>
</dbReference>
<feature type="domain" description="HAMP" evidence="6">
    <location>
        <begin position="77"/>
        <end position="132"/>
    </location>
</feature>
<dbReference type="InterPro" id="IPR004090">
    <property type="entry name" value="Chemotax_Me-accpt_rcpt"/>
</dbReference>
<sequence length="367" mass="40093">MNKYELYLILLVLSSIVYVPFAYYIGRGSIVWKIAMTFMMPLLILAYTSFSFALTMNYWLFVPALGSIFIAFISLLRQIKKPFGEVENVIREFSEGNIDVDINPKILKQNNELGNISNSIQEMSVKLANIMSEIKNVSEEVVSHSTQLKSAAQMLADGTSTQAAATEEISSSIEEVISVIDSSNTNAINAKNISTFAANGIQNNIKKSEETKLSINNIYENVGKINDISEQTNILSLNASVEAARAGEYGKGFAVVANEVQALAQNSKHFSNIIQELSSAALTFAVEASDSLAKMAPEVLSTASLVDEISAGAMEQKQAMNQISNSLQELNLVTQESSANSEEMTASANQLMDQSTKLNNLISFFRI</sequence>
<feature type="domain" description="Methyl-accepting transducer" evidence="5">
    <location>
        <begin position="130"/>
        <end position="352"/>
    </location>
</feature>
<evidence type="ECO:0000259" key="5">
    <source>
        <dbReference type="PROSITE" id="PS50111"/>
    </source>
</evidence>
<keyword evidence="8" id="KW-1185">Reference proteome</keyword>
<gene>
    <name evidence="7" type="ORF">OM075_02010</name>
</gene>
<dbReference type="GO" id="GO:0007165">
    <property type="term" value="P:signal transduction"/>
    <property type="evidence" value="ECO:0007669"/>
    <property type="project" value="UniProtKB-KW"/>
</dbReference>
<dbReference type="PRINTS" id="PR00260">
    <property type="entry name" value="CHEMTRNSDUCR"/>
</dbReference>
<evidence type="ECO:0000259" key="6">
    <source>
        <dbReference type="PROSITE" id="PS50885"/>
    </source>
</evidence>
<comment type="similarity">
    <text evidence="2">Belongs to the methyl-accepting chemotaxis (MCP) protein family.</text>
</comment>
<dbReference type="PANTHER" id="PTHR43531:SF11">
    <property type="entry name" value="METHYL-ACCEPTING CHEMOTAXIS PROTEIN 3"/>
    <property type="match status" value="1"/>
</dbReference>
<keyword evidence="4" id="KW-0472">Membrane</keyword>
<evidence type="ECO:0000256" key="3">
    <source>
        <dbReference type="PROSITE-ProRule" id="PRU00284"/>
    </source>
</evidence>
<dbReference type="RefSeq" id="WP_301188791.1">
    <property type="nucleotide sequence ID" value="NZ_JAPDPJ010000002.1"/>
</dbReference>
<dbReference type="EMBL" id="JAPDPJ010000002">
    <property type="protein sequence ID" value="MCW3785220.1"/>
    <property type="molecule type" value="Genomic_DNA"/>
</dbReference>
<dbReference type="InterPro" id="IPR004089">
    <property type="entry name" value="MCPsignal_dom"/>
</dbReference>
<dbReference type="GO" id="GO:0004888">
    <property type="term" value="F:transmembrane signaling receptor activity"/>
    <property type="evidence" value="ECO:0007669"/>
    <property type="project" value="InterPro"/>
</dbReference>
<keyword evidence="4" id="KW-0812">Transmembrane</keyword>
<dbReference type="Gene3D" id="1.10.287.950">
    <property type="entry name" value="Methyl-accepting chemotaxis protein"/>
    <property type="match status" value="1"/>
</dbReference>
<evidence type="ECO:0000256" key="4">
    <source>
        <dbReference type="SAM" id="Phobius"/>
    </source>
</evidence>
<dbReference type="InterPro" id="IPR051310">
    <property type="entry name" value="MCP_chemotaxis"/>
</dbReference>
<evidence type="ECO:0000313" key="8">
    <source>
        <dbReference type="Proteomes" id="UP001209229"/>
    </source>
</evidence>
<evidence type="ECO:0000256" key="1">
    <source>
        <dbReference type="ARBA" id="ARBA00022500"/>
    </source>
</evidence>
<evidence type="ECO:0000256" key="2">
    <source>
        <dbReference type="ARBA" id="ARBA00029447"/>
    </source>
</evidence>
<accession>A0AAE3SDH6</accession>
<protein>
    <submittedName>
        <fullName evidence="7">Methyl-accepting chemotaxis protein</fullName>
    </submittedName>
</protein>
<dbReference type="Pfam" id="PF00015">
    <property type="entry name" value="MCPsignal"/>
    <property type="match status" value="1"/>
</dbReference>
<reference evidence="7" key="1">
    <citation type="submission" date="2022-10" db="EMBL/GenBank/DDBJ databases">
        <authorList>
            <person name="Yu W.X."/>
        </authorList>
    </citation>
    <scope>NUCLEOTIDE SEQUENCE</scope>
    <source>
        <strain evidence="7">AAT</strain>
    </source>
</reference>
<dbReference type="PROSITE" id="PS50885">
    <property type="entry name" value="HAMP"/>
    <property type="match status" value="1"/>
</dbReference>
<dbReference type="SUPFAM" id="SSF58104">
    <property type="entry name" value="Methyl-accepting chemotaxis protein (MCP) signaling domain"/>
    <property type="match status" value="1"/>
</dbReference>
<comment type="caution">
    <text evidence="7">The sequence shown here is derived from an EMBL/GenBank/DDBJ whole genome shotgun (WGS) entry which is preliminary data.</text>
</comment>
<dbReference type="AlphaFoldDB" id="A0AAE3SDH6"/>
<dbReference type="SMART" id="SM00283">
    <property type="entry name" value="MA"/>
    <property type="match status" value="1"/>
</dbReference>
<keyword evidence="1" id="KW-0145">Chemotaxis</keyword>
<dbReference type="GO" id="GO:0006935">
    <property type="term" value="P:chemotaxis"/>
    <property type="evidence" value="ECO:0007669"/>
    <property type="project" value="UniProtKB-KW"/>
</dbReference>
<evidence type="ECO:0000313" key="7">
    <source>
        <dbReference type="EMBL" id="MCW3785220.1"/>
    </source>
</evidence>
<dbReference type="Pfam" id="PF00672">
    <property type="entry name" value="HAMP"/>
    <property type="match status" value="1"/>
</dbReference>